<feature type="compositionally biased region" description="Polar residues" evidence="7">
    <location>
        <begin position="196"/>
        <end position="206"/>
    </location>
</feature>
<evidence type="ECO:0000256" key="2">
    <source>
        <dbReference type="ARBA" id="ARBA00006190"/>
    </source>
</evidence>
<evidence type="ECO:0000256" key="1">
    <source>
        <dbReference type="ARBA" id="ARBA00004608"/>
    </source>
</evidence>
<dbReference type="Proteomes" id="UP001197093">
    <property type="component" value="Unassembled WGS sequence"/>
</dbReference>
<evidence type="ECO:0000256" key="6">
    <source>
        <dbReference type="ARBA" id="ARBA00023136"/>
    </source>
</evidence>
<name>A0AAD4EQ92_9PEZI</name>
<evidence type="ECO:0000256" key="4">
    <source>
        <dbReference type="ARBA" id="ARBA00022753"/>
    </source>
</evidence>
<keyword evidence="5" id="KW-0653">Protein transport</keyword>
<protein>
    <recommendedName>
        <fullName evidence="10">Snf7 family protein</fullName>
    </recommendedName>
</protein>
<reference evidence="8" key="1">
    <citation type="submission" date="2023-02" db="EMBL/GenBank/DDBJ databases">
        <authorList>
            <person name="Palmer J.M."/>
        </authorList>
    </citation>
    <scope>NUCLEOTIDE SEQUENCE</scope>
    <source>
        <strain evidence="8">FW57</strain>
    </source>
</reference>
<evidence type="ECO:0008006" key="10">
    <source>
        <dbReference type="Google" id="ProtNLM"/>
    </source>
</evidence>
<dbReference type="GO" id="GO:0015031">
    <property type="term" value="P:protein transport"/>
    <property type="evidence" value="ECO:0007669"/>
    <property type="project" value="UniProtKB-KW"/>
</dbReference>
<dbReference type="GO" id="GO:0032511">
    <property type="term" value="P:late endosome to vacuole transport via multivesicular body sorting pathway"/>
    <property type="evidence" value="ECO:0007669"/>
    <property type="project" value="TreeGrafter"/>
</dbReference>
<dbReference type="Gene3D" id="1.10.287.1060">
    <property type="entry name" value="ESAT-6-like"/>
    <property type="match status" value="1"/>
</dbReference>
<dbReference type="GO" id="GO:0006900">
    <property type="term" value="P:vesicle budding from membrane"/>
    <property type="evidence" value="ECO:0007669"/>
    <property type="project" value="TreeGrafter"/>
</dbReference>
<gene>
    <name evidence="8" type="ORF">NEMBOFW57_009881</name>
</gene>
<keyword evidence="4" id="KW-0967">Endosome</keyword>
<dbReference type="Pfam" id="PF03357">
    <property type="entry name" value="Snf7"/>
    <property type="match status" value="1"/>
</dbReference>
<accession>A0AAD4EQ92</accession>
<dbReference type="InterPro" id="IPR005024">
    <property type="entry name" value="Snf7_fam"/>
</dbReference>
<dbReference type="PANTHER" id="PTHR22761:SF5">
    <property type="entry name" value="CHARGED MULTIVESICULAR BODY PROTEIN 6"/>
    <property type="match status" value="1"/>
</dbReference>
<dbReference type="GO" id="GO:0000815">
    <property type="term" value="C:ESCRT III complex"/>
    <property type="evidence" value="ECO:0007669"/>
    <property type="project" value="TreeGrafter"/>
</dbReference>
<keyword evidence="6" id="KW-0472">Membrane</keyword>
<feature type="region of interest" description="Disordered" evidence="7">
    <location>
        <begin position="167"/>
        <end position="206"/>
    </location>
</feature>
<organism evidence="8 9">
    <name type="scientific">Staphylotrichum longicolle</name>
    <dbReference type="NCBI Taxonomy" id="669026"/>
    <lineage>
        <taxon>Eukaryota</taxon>
        <taxon>Fungi</taxon>
        <taxon>Dikarya</taxon>
        <taxon>Ascomycota</taxon>
        <taxon>Pezizomycotina</taxon>
        <taxon>Sordariomycetes</taxon>
        <taxon>Sordariomycetidae</taxon>
        <taxon>Sordariales</taxon>
        <taxon>Chaetomiaceae</taxon>
        <taxon>Staphylotrichum</taxon>
    </lineage>
</organism>
<evidence type="ECO:0000256" key="5">
    <source>
        <dbReference type="ARBA" id="ARBA00022927"/>
    </source>
</evidence>
<comment type="subcellular location">
    <subcellularLocation>
        <location evidence="1">Endosome membrane</location>
    </subcellularLocation>
</comment>
<evidence type="ECO:0000313" key="9">
    <source>
        <dbReference type="Proteomes" id="UP001197093"/>
    </source>
</evidence>
<keyword evidence="3" id="KW-0813">Transport</keyword>
<dbReference type="EMBL" id="JAHCVI010000005">
    <property type="protein sequence ID" value="KAG7285260.1"/>
    <property type="molecule type" value="Genomic_DNA"/>
</dbReference>
<dbReference type="GO" id="GO:0005771">
    <property type="term" value="C:multivesicular body"/>
    <property type="evidence" value="ECO:0007669"/>
    <property type="project" value="TreeGrafter"/>
</dbReference>
<comment type="similarity">
    <text evidence="2">Belongs to the SNF7 family.</text>
</comment>
<sequence>MGNNPSRVTAQDQAILDLKLQRDKLHQYQRRITHLTSKETAIAKQMLAKGDKPRALLALRRKKYQESLLAKTDAQLEQLEKLTSSVEFALIQKDVLFGLQQGTKVLQEIHREMGGVENVEKLMGETADAIAYQKEVSEIIAGRISVQDEEEVEDELAALEAEVTNNAGVQLPSAPDTKLPVQEVGEEARPEPAGRTAQTERQAMLA</sequence>
<keyword evidence="9" id="KW-1185">Reference proteome</keyword>
<evidence type="ECO:0000313" key="8">
    <source>
        <dbReference type="EMBL" id="KAG7285260.1"/>
    </source>
</evidence>
<proteinExistence type="inferred from homology"/>
<comment type="caution">
    <text evidence="8">The sequence shown here is derived from an EMBL/GenBank/DDBJ whole genome shotgun (WGS) entry which is preliminary data.</text>
</comment>
<dbReference type="AlphaFoldDB" id="A0AAD4EQ92"/>
<evidence type="ECO:0000256" key="7">
    <source>
        <dbReference type="SAM" id="MobiDB-lite"/>
    </source>
</evidence>
<dbReference type="PANTHER" id="PTHR22761">
    <property type="entry name" value="CHARGED MULTIVESICULAR BODY PROTEIN"/>
    <property type="match status" value="1"/>
</dbReference>
<evidence type="ECO:0000256" key="3">
    <source>
        <dbReference type="ARBA" id="ARBA00022448"/>
    </source>
</evidence>